<comment type="function">
    <text evidence="14">G-protein-coupled receptor for histamine, a biogenic amine that functions as an immune modulator and a neurotransmitter. Through the H1 receptor, histamine mediates the contraction of smooth muscles and increases capillary permeability due to contraction of terminal venules. Also mediates neurotransmission in the central nervous system and thereby regulates circadian rhythms, emotional and locomotor activities as well as cognitive functions.</text>
</comment>
<keyword evidence="9" id="KW-0472">Membrane</keyword>
<evidence type="ECO:0000256" key="4">
    <source>
        <dbReference type="ARBA" id="ARBA00022475"/>
    </source>
</evidence>
<evidence type="ECO:0000256" key="2">
    <source>
        <dbReference type="ARBA" id="ARBA00010663"/>
    </source>
</evidence>
<keyword evidence="13" id="KW-0807">Transducer</keyword>
<comment type="subcellular location">
    <subcellularLocation>
        <location evidence="1">Cell membrane</location>
        <topology evidence="1">Multi-pass membrane protein</topology>
    </subcellularLocation>
</comment>
<evidence type="ECO:0000256" key="12">
    <source>
        <dbReference type="ARBA" id="ARBA00023180"/>
    </source>
</evidence>
<dbReference type="GO" id="GO:0045907">
    <property type="term" value="P:positive regulation of vasoconstriction"/>
    <property type="evidence" value="ECO:0007669"/>
    <property type="project" value="InterPro"/>
</dbReference>
<comment type="similarity">
    <text evidence="2">Belongs to the G-protein coupled receptor 1 family.</text>
</comment>
<evidence type="ECO:0000256" key="9">
    <source>
        <dbReference type="ARBA" id="ARBA00023136"/>
    </source>
</evidence>
<dbReference type="SUPFAM" id="SSF81321">
    <property type="entry name" value="Family A G protein-coupled receptor-like"/>
    <property type="match status" value="1"/>
</dbReference>
<organism evidence="15">
    <name type="scientific">Cyprideis torosa</name>
    <dbReference type="NCBI Taxonomy" id="163714"/>
    <lineage>
        <taxon>Eukaryota</taxon>
        <taxon>Metazoa</taxon>
        <taxon>Ecdysozoa</taxon>
        <taxon>Arthropoda</taxon>
        <taxon>Crustacea</taxon>
        <taxon>Oligostraca</taxon>
        <taxon>Ostracoda</taxon>
        <taxon>Podocopa</taxon>
        <taxon>Podocopida</taxon>
        <taxon>Cytherocopina</taxon>
        <taxon>Cytheroidea</taxon>
        <taxon>Cytherideidae</taxon>
        <taxon>Cyprideis</taxon>
    </lineage>
</organism>
<dbReference type="GO" id="GO:0043114">
    <property type="term" value="P:regulation of vascular permeability"/>
    <property type="evidence" value="ECO:0007669"/>
    <property type="project" value="InterPro"/>
</dbReference>
<keyword evidence="5" id="KW-0597">Phosphoprotein</keyword>
<dbReference type="PANTHER" id="PTHR24248">
    <property type="entry name" value="ADRENERGIC RECEPTOR-RELATED G-PROTEIN COUPLED RECEPTOR"/>
    <property type="match status" value="1"/>
</dbReference>
<proteinExistence type="inferred from homology"/>
<dbReference type="PROSITE" id="PS50262">
    <property type="entry name" value="G_PROTEIN_RECEP_F1_2"/>
    <property type="match status" value="1"/>
</dbReference>
<evidence type="ECO:0000313" key="15">
    <source>
        <dbReference type="EMBL" id="CAD7239879.1"/>
    </source>
</evidence>
<keyword evidence="7" id="KW-1133">Transmembrane helix</keyword>
<keyword evidence="6" id="KW-0812">Transmembrane</keyword>
<gene>
    <name evidence="15" type="ORF">CTOB1V02_LOCUS17694</name>
</gene>
<dbReference type="EMBL" id="OB745713">
    <property type="protein sequence ID" value="CAD7239879.1"/>
    <property type="molecule type" value="Genomic_DNA"/>
</dbReference>
<keyword evidence="4" id="KW-1003">Cell membrane</keyword>
<keyword evidence="10" id="KW-1015">Disulfide bond</keyword>
<evidence type="ECO:0000256" key="13">
    <source>
        <dbReference type="ARBA" id="ARBA00023224"/>
    </source>
</evidence>
<dbReference type="Gene3D" id="1.20.1070.10">
    <property type="entry name" value="Rhodopsin 7-helix transmembrane proteins"/>
    <property type="match status" value="1"/>
</dbReference>
<evidence type="ECO:0000256" key="11">
    <source>
        <dbReference type="ARBA" id="ARBA00023170"/>
    </source>
</evidence>
<dbReference type="OrthoDB" id="5957871at2759"/>
<dbReference type="GO" id="GO:0005886">
    <property type="term" value="C:plasma membrane"/>
    <property type="evidence" value="ECO:0007669"/>
    <property type="project" value="UniProtKB-SubCell"/>
</dbReference>
<evidence type="ECO:0000256" key="6">
    <source>
        <dbReference type="ARBA" id="ARBA00022692"/>
    </source>
</evidence>
<evidence type="ECO:0000256" key="8">
    <source>
        <dbReference type="ARBA" id="ARBA00023040"/>
    </source>
</evidence>
<evidence type="ECO:0000256" key="14">
    <source>
        <dbReference type="ARBA" id="ARBA00045624"/>
    </source>
</evidence>
<feature type="non-terminal residue" evidence="15">
    <location>
        <position position="1"/>
    </location>
</feature>
<dbReference type="GO" id="GO:0043410">
    <property type="term" value="P:positive regulation of MAPK cascade"/>
    <property type="evidence" value="ECO:0007669"/>
    <property type="project" value="TreeGrafter"/>
</dbReference>
<protein>
    <recommendedName>
        <fullName evidence="3">Histamine H1 receptor</fullName>
    </recommendedName>
</protein>
<evidence type="ECO:0000256" key="5">
    <source>
        <dbReference type="ARBA" id="ARBA00022553"/>
    </source>
</evidence>
<keyword evidence="12" id="KW-0325">Glycoprotein</keyword>
<dbReference type="InterPro" id="IPR000276">
    <property type="entry name" value="GPCR_Rhodpsn"/>
</dbReference>
<dbReference type="Pfam" id="PF00001">
    <property type="entry name" value="7tm_1"/>
    <property type="match status" value="1"/>
</dbReference>
<evidence type="ECO:0000256" key="3">
    <source>
        <dbReference type="ARBA" id="ARBA00015317"/>
    </source>
</evidence>
<reference evidence="15" key="1">
    <citation type="submission" date="2020-11" db="EMBL/GenBank/DDBJ databases">
        <authorList>
            <person name="Tran Van P."/>
        </authorList>
    </citation>
    <scope>NUCLEOTIDE SEQUENCE</scope>
</reference>
<dbReference type="GO" id="GO:0071880">
    <property type="term" value="P:adenylate cyclase-activating adrenergic receptor signaling pathway"/>
    <property type="evidence" value="ECO:0007669"/>
    <property type="project" value="TreeGrafter"/>
</dbReference>
<dbReference type="InterPro" id="IPR017452">
    <property type="entry name" value="GPCR_Rhodpsn_7TM"/>
</dbReference>
<evidence type="ECO:0000256" key="1">
    <source>
        <dbReference type="ARBA" id="ARBA00004651"/>
    </source>
</evidence>
<evidence type="ECO:0000256" key="7">
    <source>
        <dbReference type="ARBA" id="ARBA00022989"/>
    </source>
</evidence>
<accession>A0A7R9A1T2</accession>
<evidence type="ECO:0000256" key="10">
    <source>
        <dbReference type="ARBA" id="ARBA00023157"/>
    </source>
</evidence>
<keyword evidence="8" id="KW-0297">G-protein coupled receptor</keyword>
<dbReference type="AlphaFoldDB" id="A0A7R9A1T2"/>
<sequence length="82" mass="9479">KLIRERKAAKQLGVIMSAFVICWTPYFILFMVTAGCSDCVDPRFHTATIWFGYLNSTLNPFLYPLCNENFKRALKKILRISS</sequence>
<dbReference type="GO" id="GO:0004969">
    <property type="term" value="F:histamine receptor activity"/>
    <property type="evidence" value="ECO:0007669"/>
    <property type="project" value="InterPro"/>
</dbReference>
<dbReference type="PANTHER" id="PTHR24248:SF204">
    <property type="entry name" value="HISTAMINE H1 RECEPTOR"/>
    <property type="match status" value="1"/>
</dbReference>
<dbReference type="PRINTS" id="PR00237">
    <property type="entry name" value="GPCRRHODOPSN"/>
</dbReference>
<dbReference type="PRINTS" id="PR00530">
    <property type="entry name" value="HISTAMINEH1R"/>
</dbReference>
<name>A0A7R9A1T2_9CRUS</name>
<keyword evidence="11" id="KW-0675">Receptor</keyword>
<dbReference type="InterPro" id="IPR000921">
    <property type="entry name" value="Histamine_H1_rcpt"/>
</dbReference>